<gene>
    <name evidence="2" type="ORF">LKD22_11275</name>
</gene>
<dbReference type="RefSeq" id="WP_227601137.1">
    <property type="nucleotide sequence ID" value="NZ_JAJEPX010000047.1"/>
</dbReference>
<organism evidence="2 3">
    <name type="scientific">Agathobaculum butyriciproducens</name>
    <dbReference type="NCBI Taxonomy" id="1628085"/>
    <lineage>
        <taxon>Bacteria</taxon>
        <taxon>Bacillati</taxon>
        <taxon>Bacillota</taxon>
        <taxon>Clostridia</taxon>
        <taxon>Eubacteriales</taxon>
        <taxon>Butyricicoccaceae</taxon>
        <taxon>Agathobaculum</taxon>
    </lineage>
</organism>
<feature type="compositionally biased region" description="Polar residues" evidence="1">
    <location>
        <begin position="1"/>
        <end position="13"/>
    </location>
</feature>
<protein>
    <submittedName>
        <fullName evidence="2">Uncharacterized protein</fullName>
    </submittedName>
</protein>
<dbReference type="Gene3D" id="3.90.930.1">
    <property type="match status" value="1"/>
</dbReference>
<evidence type="ECO:0000313" key="2">
    <source>
        <dbReference type="EMBL" id="MCC2177697.1"/>
    </source>
</evidence>
<dbReference type="EMBL" id="JAJEPX010000047">
    <property type="protein sequence ID" value="MCC2177697.1"/>
    <property type="molecule type" value="Genomic_DNA"/>
</dbReference>
<evidence type="ECO:0000313" key="3">
    <source>
        <dbReference type="Proteomes" id="UP001298753"/>
    </source>
</evidence>
<sequence>METTTKPDGTKIQTETKKDGTKGETTTAKDGSTSKTTTNPNGSSVTENKAADGSTGTVKTDKHGQTTAETQLSGKAIEDAKKNGEPVKAPVEVEANRNSNTAPVVNIEVPKSAGETKVEIPVTNVKPSTVAVLVHPDGTEKIIKNSLPTEDGIQLTVNGGATVKIVDNSKDFIDTRDHWSRDQVNFVAARELFQGGASHDTRYGEYRIGTACRCGHHPRCRAELV</sequence>
<dbReference type="Proteomes" id="UP001298753">
    <property type="component" value="Unassembled WGS sequence"/>
</dbReference>
<reference evidence="2 3" key="1">
    <citation type="submission" date="2021-10" db="EMBL/GenBank/DDBJ databases">
        <title>Anaerobic single-cell dispensing facilitates the cultivation of human gut bacteria.</title>
        <authorList>
            <person name="Afrizal A."/>
        </authorList>
    </citation>
    <scope>NUCLEOTIDE SEQUENCE [LARGE SCALE GENOMIC DNA]</scope>
    <source>
        <strain evidence="2 3">CLA-AA-H270</strain>
    </source>
</reference>
<keyword evidence="3" id="KW-1185">Reference proteome</keyword>
<feature type="region of interest" description="Disordered" evidence="1">
    <location>
        <begin position="1"/>
        <end position="84"/>
    </location>
</feature>
<accession>A0AAW4W1T5</accession>
<dbReference type="AlphaFoldDB" id="A0AAW4W1T5"/>
<proteinExistence type="predicted"/>
<evidence type="ECO:0000256" key="1">
    <source>
        <dbReference type="SAM" id="MobiDB-lite"/>
    </source>
</evidence>
<comment type="caution">
    <text evidence="2">The sequence shown here is derived from an EMBL/GenBank/DDBJ whole genome shotgun (WGS) entry which is preliminary data.</text>
</comment>
<name>A0AAW4W1T5_9FIRM</name>
<dbReference type="GeneID" id="98660843"/>
<feature type="compositionally biased region" description="Polar residues" evidence="1">
    <location>
        <begin position="33"/>
        <end position="47"/>
    </location>
</feature>